<proteinExistence type="predicted"/>
<dbReference type="SMART" id="SM00271">
    <property type="entry name" value="DnaJ"/>
    <property type="match status" value="1"/>
</dbReference>
<evidence type="ECO:0000256" key="1">
    <source>
        <dbReference type="ARBA" id="ARBA00023186"/>
    </source>
</evidence>
<dbReference type="Gene3D" id="1.10.287.110">
    <property type="entry name" value="DnaJ domain"/>
    <property type="match status" value="1"/>
</dbReference>
<keyword evidence="1" id="KW-0143">Chaperone</keyword>
<feature type="domain" description="J" evidence="2">
    <location>
        <begin position="10"/>
        <end position="84"/>
    </location>
</feature>
<dbReference type="PANTHER" id="PTHR44145">
    <property type="entry name" value="DNAJ HOMOLOG SUBFAMILY A MEMBER 3, MITOCHONDRIAL"/>
    <property type="match status" value="1"/>
</dbReference>
<evidence type="ECO:0000313" key="3">
    <source>
        <dbReference type="EMBL" id="KKN70941.1"/>
    </source>
</evidence>
<accession>A0A0F9VBL9</accession>
<protein>
    <recommendedName>
        <fullName evidence="2">J domain-containing protein</fullName>
    </recommendedName>
</protein>
<dbReference type="InterPro" id="IPR051938">
    <property type="entry name" value="Apopto_cytoskel_mod"/>
</dbReference>
<dbReference type="InterPro" id="IPR036869">
    <property type="entry name" value="J_dom_sf"/>
</dbReference>
<dbReference type="InterPro" id="IPR001623">
    <property type="entry name" value="DnaJ_domain"/>
</dbReference>
<evidence type="ECO:0000259" key="2">
    <source>
        <dbReference type="PROSITE" id="PS50076"/>
    </source>
</evidence>
<gene>
    <name evidence="3" type="ORF">LCGC14_0425430</name>
</gene>
<reference evidence="3" key="1">
    <citation type="journal article" date="2015" name="Nature">
        <title>Complex archaea that bridge the gap between prokaryotes and eukaryotes.</title>
        <authorList>
            <person name="Spang A."/>
            <person name="Saw J.H."/>
            <person name="Jorgensen S.L."/>
            <person name="Zaremba-Niedzwiedzka K."/>
            <person name="Martijn J."/>
            <person name="Lind A.E."/>
            <person name="van Eijk R."/>
            <person name="Schleper C."/>
            <person name="Guy L."/>
            <person name="Ettema T.J."/>
        </authorList>
    </citation>
    <scope>NUCLEOTIDE SEQUENCE</scope>
</reference>
<dbReference type="CDD" id="cd06257">
    <property type="entry name" value="DnaJ"/>
    <property type="match status" value="1"/>
</dbReference>
<dbReference type="Pfam" id="PF00226">
    <property type="entry name" value="DnaJ"/>
    <property type="match status" value="1"/>
</dbReference>
<organism evidence="3">
    <name type="scientific">marine sediment metagenome</name>
    <dbReference type="NCBI Taxonomy" id="412755"/>
    <lineage>
        <taxon>unclassified sequences</taxon>
        <taxon>metagenomes</taxon>
        <taxon>ecological metagenomes</taxon>
    </lineage>
</organism>
<name>A0A0F9VBL9_9ZZZZ</name>
<dbReference type="EMBL" id="LAZR01000393">
    <property type="protein sequence ID" value="KKN70941.1"/>
    <property type="molecule type" value="Genomic_DNA"/>
</dbReference>
<comment type="caution">
    <text evidence="3">The sequence shown here is derived from an EMBL/GenBank/DDBJ whole genome shotgun (WGS) entry which is preliminary data.</text>
</comment>
<sequence>MRRRHKSKFDYYHELGVEETASKQQIKFAYRVLAKQFHPDKNISSDGVKGKKSQEEAAARFKRISEAYEVLSDPVMHKLYDSYEHPAVRVAPKQGDTNTDGAEKKIPRRSLFVDFITNPDNVVDRDIIDKDGKVKFTGIKNERIKLESSKDVRRY</sequence>
<dbReference type="PANTHER" id="PTHR44145:SF3">
    <property type="entry name" value="DNAJ HOMOLOG SUBFAMILY A MEMBER 3, MITOCHONDRIAL"/>
    <property type="match status" value="1"/>
</dbReference>
<dbReference type="PRINTS" id="PR00625">
    <property type="entry name" value="JDOMAIN"/>
</dbReference>
<dbReference type="SUPFAM" id="SSF46565">
    <property type="entry name" value="Chaperone J-domain"/>
    <property type="match status" value="1"/>
</dbReference>
<dbReference type="AlphaFoldDB" id="A0A0F9VBL9"/>
<dbReference type="PROSITE" id="PS50076">
    <property type="entry name" value="DNAJ_2"/>
    <property type="match status" value="1"/>
</dbReference>